<keyword evidence="4" id="KW-1185">Reference proteome</keyword>
<dbReference type="PROSITE" id="PS51257">
    <property type="entry name" value="PROKAR_LIPOPROTEIN"/>
    <property type="match status" value="1"/>
</dbReference>
<evidence type="ECO:0000256" key="1">
    <source>
        <dbReference type="SAM" id="MobiDB-lite"/>
    </source>
</evidence>
<dbReference type="Proteomes" id="UP001301731">
    <property type="component" value="Chromosome"/>
</dbReference>
<reference evidence="3 4" key="1">
    <citation type="submission" date="2023-10" db="EMBL/GenBank/DDBJ databases">
        <title>The genome sequence of Streptomyces sp. HUAS YS2.</title>
        <authorList>
            <person name="Mo P."/>
        </authorList>
    </citation>
    <scope>NUCLEOTIDE SEQUENCE [LARGE SCALE GENOMIC DNA]</scope>
    <source>
        <strain evidence="3 4">HUAS YS2</strain>
    </source>
</reference>
<evidence type="ECO:0000256" key="2">
    <source>
        <dbReference type="SAM" id="SignalP"/>
    </source>
</evidence>
<gene>
    <name evidence="3" type="ORF">R2D22_21900</name>
</gene>
<dbReference type="EMBL" id="CP137573">
    <property type="protein sequence ID" value="WOX23895.1"/>
    <property type="molecule type" value="Genomic_DNA"/>
</dbReference>
<protein>
    <recommendedName>
        <fullName evidence="5">Lipoprotein</fullName>
    </recommendedName>
</protein>
<evidence type="ECO:0008006" key="5">
    <source>
        <dbReference type="Google" id="ProtNLM"/>
    </source>
</evidence>
<evidence type="ECO:0000313" key="3">
    <source>
        <dbReference type="EMBL" id="WOX23895.1"/>
    </source>
</evidence>
<sequence>MRTNRVLLAATATVLAFALTGCGSDDEGGGKVPTANGGGASKSAGAPGGSGGKDDVAAYVEGQRAYVKCMRDSGVDMPDPDENGVIDFGSDGTALRALKKDPKFRTAGEKCQKLQVALPESIEAANRPKLTPEQIKIKRDYAACMQKNGAADFPDPGPDGYGGDNNSGAPEWDQTSAGAKRATRTCAPIIGAPVNPPAGKG</sequence>
<feature type="region of interest" description="Disordered" evidence="1">
    <location>
        <begin position="26"/>
        <end position="55"/>
    </location>
</feature>
<accession>A0ABZ0LX55</accession>
<proteinExistence type="predicted"/>
<feature type="signal peptide" evidence="2">
    <location>
        <begin position="1"/>
        <end position="18"/>
    </location>
</feature>
<dbReference type="RefSeq" id="WP_318106272.1">
    <property type="nucleotide sequence ID" value="NZ_CP137573.1"/>
</dbReference>
<feature type="region of interest" description="Disordered" evidence="1">
    <location>
        <begin position="147"/>
        <end position="201"/>
    </location>
</feature>
<feature type="compositionally biased region" description="Gly residues" evidence="1">
    <location>
        <begin position="36"/>
        <end position="51"/>
    </location>
</feature>
<evidence type="ECO:0000313" key="4">
    <source>
        <dbReference type="Proteomes" id="UP001301731"/>
    </source>
</evidence>
<feature type="chain" id="PRO_5046290850" description="Lipoprotein" evidence="2">
    <location>
        <begin position="19"/>
        <end position="201"/>
    </location>
</feature>
<name>A0ABZ0LX55_9ACTN</name>
<keyword evidence="2" id="KW-0732">Signal</keyword>
<organism evidence="3 4">
    <name type="scientific">Streptomyces solicathayae</name>
    <dbReference type="NCBI Taxonomy" id="3081768"/>
    <lineage>
        <taxon>Bacteria</taxon>
        <taxon>Bacillati</taxon>
        <taxon>Actinomycetota</taxon>
        <taxon>Actinomycetes</taxon>
        <taxon>Kitasatosporales</taxon>
        <taxon>Streptomycetaceae</taxon>
        <taxon>Streptomyces</taxon>
    </lineage>
</organism>